<accession>A0ABM4BVE2</accession>
<evidence type="ECO:0000256" key="1">
    <source>
        <dbReference type="ARBA" id="ARBA00008954"/>
    </source>
</evidence>
<dbReference type="CDD" id="cd00610">
    <property type="entry name" value="OAT_like"/>
    <property type="match status" value="1"/>
</dbReference>
<dbReference type="InterPro" id="IPR015424">
    <property type="entry name" value="PyrdxlP-dep_Trfase"/>
</dbReference>
<evidence type="ECO:0000313" key="5">
    <source>
        <dbReference type="RefSeq" id="XP_065653166.1"/>
    </source>
</evidence>
<dbReference type="PIRSF" id="PIRSF000521">
    <property type="entry name" value="Transaminase_4ab_Lys_Orn"/>
    <property type="match status" value="1"/>
</dbReference>
<dbReference type="Gene3D" id="3.40.640.10">
    <property type="entry name" value="Type I PLP-dependent aspartate aminotransferase-like (Major domain)"/>
    <property type="match status" value="1"/>
</dbReference>
<dbReference type="SUPFAM" id="SSF53383">
    <property type="entry name" value="PLP-dependent transferases"/>
    <property type="match status" value="1"/>
</dbReference>
<dbReference type="InterPro" id="IPR049704">
    <property type="entry name" value="Aminotrans_3_PPA_site"/>
</dbReference>
<dbReference type="PANTHER" id="PTHR45688:SF13">
    <property type="entry name" value="ALANINE--GLYOXYLATE AMINOTRANSFERASE 2-LIKE"/>
    <property type="match status" value="1"/>
</dbReference>
<dbReference type="InterPro" id="IPR005814">
    <property type="entry name" value="Aminotrans_3"/>
</dbReference>
<keyword evidence="2 3" id="KW-0663">Pyridoxal phosphate</keyword>
<keyword evidence="4" id="KW-1185">Reference proteome</keyword>
<dbReference type="GeneID" id="136080449"/>
<dbReference type="PANTHER" id="PTHR45688">
    <property type="match status" value="1"/>
</dbReference>
<dbReference type="InterPro" id="IPR015421">
    <property type="entry name" value="PyrdxlP-dep_Trfase_major"/>
</dbReference>
<evidence type="ECO:0000313" key="4">
    <source>
        <dbReference type="Proteomes" id="UP001652625"/>
    </source>
</evidence>
<evidence type="ECO:0000256" key="2">
    <source>
        <dbReference type="ARBA" id="ARBA00022898"/>
    </source>
</evidence>
<comment type="similarity">
    <text evidence="1 3">Belongs to the class-III pyridoxal-phosphate-dependent aminotransferase family.</text>
</comment>
<sequence length="461" mass="51467">MSNITANDVSTCNGYSENRAAPSVNVTEIHLKRNQLIGRATQVFFPDKPLYIARGKGQYLYDENDVQYLDLMNNVAHVGHCHPKVVASGSHQMSILSTNCRFLHEDIVKVASKLTEKLPEKLKVCFFTNSGTESNDLAMRLAETYTKHKDVVVIDDAYHGHSVSLIDISPYKFKLLGFQKDYVHVVPRPDVYDGMFKGDHNDPLIGEMYADEAIKVMDNAVKNGRKIGMFIAESLLSCGGQTILPNGYLKKIYKHVHDLGGVCVADEVQVGLGRLGKEGYWGFERQGVVPDIVTIGKPLGNGHPVSCVVTTNEIAEAFERTKVPYFSTFGGNPVSMSIALSVLNVIEEENLIENAEKVGNFLREELKLLQLKFPIIGDVRGIGLFAGIVLTKNRETREPATEIAKKVCYRMRDHRILISRDGPGENVLKIKPPMVITIEDMRCFLNVLEIILNELYEEKVL</sequence>
<reference evidence="5" key="1">
    <citation type="submission" date="2025-08" db="UniProtKB">
        <authorList>
            <consortium name="RefSeq"/>
        </authorList>
    </citation>
    <scope>IDENTIFICATION</scope>
</reference>
<proteinExistence type="inferred from homology"/>
<dbReference type="RefSeq" id="XP_065653166.1">
    <property type="nucleotide sequence ID" value="XM_065797094.1"/>
</dbReference>
<gene>
    <name evidence="5" type="primary">LOC136080449</name>
</gene>
<dbReference type="Gene3D" id="3.90.1150.10">
    <property type="entry name" value="Aspartate Aminotransferase, domain 1"/>
    <property type="match status" value="1"/>
</dbReference>
<protein>
    <submittedName>
        <fullName evidence="5">Ethanolamine-phosphate phospho-lyase-like</fullName>
    </submittedName>
</protein>
<dbReference type="Proteomes" id="UP001652625">
    <property type="component" value="Chromosome 05"/>
</dbReference>
<dbReference type="PROSITE" id="PS00600">
    <property type="entry name" value="AA_TRANSFER_CLASS_3"/>
    <property type="match status" value="1"/>
</dbReference>
<evidence type="ECO:0000256" key="3">
    <source>
        <dbReference type="RuleBase" id="RU003560"/>
    </source>
</evidence>
<dbReference type="InterPro" id="IPR015422">
    <property type="entry name" value="PyrdxlP-dep_Trfase_small"/>
</dbReference>
<name>A0ABM4BVE2_HYDVU</name>
<dbReference type="Pfam" id="PF00202">
    <property type="entry name" value="Aminotran_3"/>
    <property type="match status" value="1"/>
</dbReference>
<organism evidence="4 5">
    <name type="scientific">Hydra vulgaris</name>
    <name type="common">Hydra</name>
    <name type="synonym">Hydra attenuata</name>
    <dbReference type="NCBI Taxonomy" id="6087"/>
    <lineage>
        <taxon>Eukaryota</taxon>
        <taxon>Metazoa</taxon>
        <taxon>Cnidaria</taxon>
        <taxon>Hydrozoa</taxon>
        <taxon>Hydroidolina</taxon>
        <taxon>Anthoathecata</taxon>
        <taxon>Aplanulata</taxon>
        <taxon>Hydridae</taxon>
        <taxon>Hydra</taxon>
    </lineage>
</organism>